<keyword evidence="1" id="KW-0732">Signal</keyword>
<name>A0A5C4N8H4_9RHOB</name>
<accession>A0A5C4N8H4</accession>
<gene>
    <name evidence="2" type="ORF">FHG71_17605</name>
</gene>
<sequence length="283" mass="30627">MFLRHASVLVLAAAPALAQTPATQPNPASVPEDVRAVYDGLLLPGVLDVMAQEGARHGELLAESIFGEGPVPERWTEIVSSLYDPAHMEAEVLASLSDGLAGEDTAAMRAFIESPSGRLMTSLELSAREAMLDEDVEQQAKEAAAVAMADELPRLDLIRRYAEANDLVETNVAGTMNSNYAYMMGLMDGGALRGEMTEGDVLTQVWSQEPQVRADTTEWVYSFLLMAYGPASDADIESLIAFSETEPGQALNRAVFDAFDERLQEVSRGLGYAAARYMTTEEL</sequence>
<proteinExistence type="predicted"/>
<evidence type="ECO:0000313" key="3">
    <source>
        <dbReference type="Proteomes" id="UP000305709"/>
    </source>
</evidence>
<comment type="caution">
    <text evidence="2">The sequence shown here is derived from an EMBL/GenBank/DDBJ whole genome shotgun (WGS) entry which is preliminary data.</text>
</comment>
<dbReference type="AlphaFoldDB" id="A0A5C4N8H4"/>
<dbReference type="EMBL" id="VDFV01000038">
    <property type="protein sequence ID" value="TNC65370.1"/>
    <property type="molecule type" value="Genomic_DNA"/>
</dbReference>
<evidence type="ECO:0000256" key="1">
    <source>
        <dbReference type="SAM" id="SignalP"/>
    </source>
</evidence>
<dbReference type="OrthoDB" id="7841298at2"/>
<dbReference type="Proteomes" id="UP000305709">
    <property type="component" value="Unassembled WGS sequence"/>
</dbReference>
<feature type="signal peptide" evidence="1">
    <location>
        <begin position="1"/>
        <end position="18"/>
    </location>
</feature>
<keyword evidence="3" id="KW-1185">Reference proteome</keyword>
<reference evidence="2 3" key="1">
    <citation type="submission" date="2019-06" db="EMBL/GenBank/DDBJ databases">
        <authorList>
            <person name="Jiang L."/>
        </authorList>
    </citation>
    <scope>NUCLEOTIDE SEQUENCE [LARGE SCALE GENOMIC DNA]</scope>
    <source>
        <strain evidence="2 3">YIM 48858</strain>
    </source>
</reference>
<feature type="chain" id="PRO_5023105716" description="DUF2059 domain-containing protein" evidence="1">
    <location>
        <begin position="19"/>
        <end position="283"/>
    </location>
</feature>
<organism evidence="2 3">
    <name type="scientific">Rubellimicrobium roseum</name>
    <dbReference type="NCBI Taxonomy" id="687525"/>
    <lineage>
        <taxon>Bacteria</taxon>
        <taxon>Pseudomonadati</taxon>
        <taxon>Pseudomonadota</taxon>
        <taxon>Alphaproteobacteria</taxon>
        <taxon>Rhodobacterales</taxon>
        <taxon>Roseobacteraceae</taxon>
        <taxon>Rubellimicrobium</taxon>
    </lineage>
</organism>
<protein>
    <recommendedName>
        <fullName evidence="4">DUF2059 domain-containing protein</fullName>
    </recommendedName>
</protein>
<dbReference type="RefSeq" id="WP_139083011.1">
    <property type="nucleotide sequence ID" value="NZ_VDFV01000038.1"/>
</dbReference>
<evidence type="ECO:0000313" key="2">
    <source>
        <dbReference type="EMBL" id="TNC65370.1"/>
    </source>
</evidence>
<evidence type="ECO:0008006" key="4">
    <source>
        <dbReference type="Google" id="ProtNLM"/>
    </source>
</evidence>